<dbReference type="PROSITE" id="PS50089">
    <property type="entry name" value="ZF_RING_2"/>
    <property type="match status" value="1"/>
</dbReference>
<dbReference type="EMBL" id="CAJOBC010002690">
    <property type="protein sequence ID" value="CAF3746187.1"/>
    <property type="molecule type" value="Genomic_DNA"/>
</dbReference>
<evidence type="ECO:0000313" key="22">
    <source>
        <dbReference type="EMBL" id="CAF0973282.1"/>
    </source>
</evidence>
<sequence>MSDNKLASNQYTCVQCTFINSKLVPHCEICQFENEYFTPQATASNSDYILPPGCIACPQCTTINLVDDDYCEMCESRLNRGTSGNKRIRYDYDYDNDKKSDEIDREPTVTAKPPMPLIEKSMDDHQIKLYYEQHQWVMNQYQIIKNSKIKNSPIPSIDIKNVHDLIEQLYSSNEYKPDLCQPLGQLIFDSCQICFDSPHDSPILEMSTCQHRMICRDCFQQYLSIRIRDSEVMPWLPCPAEICPIPLSCKNILEDGGLKIEELLLFCQIYMNKKLNRNENFIQCKTHDCFGGFLQFGKPRSEQVTCQICQQVQKIEKGKDGELDSEFQDMIKKGVLRECPSCKHLTMKEKGLCNVIECAKCSIWWNWATREMGQDGRDLKHRARYNGSLWEPGELEYQQNLQYRNPAEFKALLERNGIEYDPNYFITFKMSENINDLASDYVADSSSSLTVDPISAPMASGDTTQDDSLKDDTSAVKNDPSKVVFLLKPAGGAPILKKKKWALPRTKTMGHIVEFLKKYMKLDQSAATLFLYVNQAFSPALDTTLGAILLYNRLFVRDLTMSTAFTLDILKERLNPYLDKEEHFQQLQKCYPKLNRLRRASVLIPLFYDKNTHEIQVLLTKRAETVRSHTGMIAFPGGMRDSTDRDDIHTAEREAEEEIGIKSDQYEILGKLIPLTDSRLVIIAPVIAYLSTKFENYQLSVDETTDAFYINLSEFLSSKNHQSSVVELDKRRSFILHHFNFETKHIWGVTAYQLILLAAMIYQRVPEFQVFAEFPIDLKQLVNQQKFNLNKSIEKFAQIEQNKTNEYISSHL</sequence>
<comment type="pathway">
    <text evidence="3">Protein modification; protein ubiquitination.</text>
</comment>
<dbReference type="SUPFAM" id="SSF57850">
    <property type="entry name" value="RING/U-box"/>
    <property type="match status" value="1"/>
</dbReference>
<dbReference type="EMBL" id="CAJNOQ010002690">
    <property type="protein sequence ID" value="CAF0973282.1"/>
    <property type="molecule type" value="Genomic_DNA"/>
</dbReference>
<comment type="cofactor">
    <cofactor evidence="1">
        <name>Mn(2+)</name>
        <dbReference type="ChEBI" id="CHEBI:29035"/>
    </cofactor>
</comment>
<dbReference type="PANTHER" id="PTHR12992">
    <property type="entry name" value="NUDIX HYDROLASE"/>
    <property type="match status" value="1"/>
</dbReference>
<dbReference type="Proteomes" id="UP000663829">
    <property type="component" value="Unassembled WGS sequence"/>
</dbReference>
<comment type="similarity">
    <text evidence="5">Belongs to the RBR family.</text>
</comment>
<dbReference type="PROSITE" id="PS01293">
    <property type="entry name" value="NUDIX_COA"/>
    <property type="match status" value="1"/>
</dbReference>
<comment type="caution">
    <text evidence="22">The sequence shown here is derived from an EMBL/GenBank/DDBJ whole genome shotgun (WGS) entry which is preliminary data.</text>
</comment>
<accession>A0A814EX01</accession>
<keyword evidence="11" id="KW-0833">Ubl conjugation pathway</keyword>
<feature type="domain" description="RING-type" evidence="19">
    <location>
        <begin position="191"/>
        <end position="239"/>
    </location>
</feature>
<keyword evidence="6" id="KW-1017">Isopeptide bond</keyword>
<evidence type="ECO:0000259" key="20">
    <source>
        <dbReference type="PROSITE" id="PS51462"/>
    </source>
</evidence>
<dbReference type="GO" id="GO:0009132">
    <property type="term" value="P:nucleoside diphosphate metabolic process"/>
    <property type="evidence" value="ECO:0007669"/>
    <property type="project" value="InterPro"/>
</dbReference>
<evidence type="ECO:0008006" key="25">
    <source>
        <dbReference type="Google" id="ProtNLM"/>
    </source>
</evidence>
<evidence type="ECO:0000256" key="6">
    <source>
        <dbReference type="ARBA" id="ARBA00022499"/>
    </source>
</evidence>
<dbReference type="SUPFAM" id="SSF55811">
    <property type="entry name" value="Nudix"/>
    <property type="match status" value="1"/>
</dbReference>
<dbReference type="SMART" id="SM00547">
    <property type="entry name" value="ZnF_RBZ"/>
    <property type="match status" value="2"/>
</dbReference>
<keyword evidence="15" id="KW-0072">Autophagy</keyword>
<keyword evidence="9" id="KW-0677">Repeat</keyword>
<dbReference type="OrthoDB" id="206213at2759"/>
<dbReference type="InterPro" id="IPR000086">
    <property type="entry name" value="NUDIX_hydrolase_dom"/>
</dbReference>
<evidence type="ECO:0000256" key="1">
    <source>
        <dbReference type="ARBA" id="ARBA00001936"/>
    </source>
</evidence>
<dbReference type="Gene3D" id="3.90.79.10">
    <property type="entry name" value="Nucleoside Triphosphate Pyrophosphohydrolase"/>
    <property type="match status" value="1"/>
</dbReference>
<evidence type="ECO:0000313" key="24">
    <source>
        <dbReference type="Proteomes" id="UP000663829"/>
    </source>
</evidence>
<evidence type="ECO:0000256" key="10">
    <source>
        <dbReference type="ARBA" id="ARBA00022771"/>
    </source>
</evidence>
<dbReference type="InterPro" id="IPR013083">
    <property type="entry name" value="Znf_RING/FYVE/PHD"/>
</dbReference>
<evidence type="ECO:0000256" key="5">
    <source>
        <dbReference type="ARBA" id="ARBA00008278"/>
    </source>
</evidence>
<feature type="region of interest" description="Disordered" evidence="18">
    <location>
        <begin position="449"/>
        <end position="475"/>
    </location>
</feature>
<evidence type="ECO:0000256" key="17">
    <source>
        <dbReference type="PROSITE-ProRule" id="PRU00175"/>
    </source>
</evidence>
<dbReference type="AlphaFoldDB" id="A0A814EX01"/>
<dbReference type="Gene3D" id="3.30.40.10">
    <property type="entry name" value="Zinc/RING finger domain, C3HC4 (zinc finger)"/>
    <property type="match status" value="1"/>
</dbReference>
<dbReference type="Proteomes" id="UP000681722">
    <property type="component" value="Unassembled WGS sequence"/>
</dbReference>
<dbReference type="GO" id="GO:0016740">
    <property type="term" value="F:transferase activity"/>
    <property type="evidence" value="ECO:0007669"/>
    <property type="project" value="UniProtKB-KW"/>
</dbReference>
<dbReference type="GO" id="GO:0000045">
    <property type="term" value="P:autophagosome assembly"/>
    <property type="evidence" value="ECO:0007669"/>
    <property type="project" value="InterPro"/>
</dbReference>
<evidence type="ECO:0000256" key="8">
    <source>
        <dbReference type="ARBA" id="ARBA00022723"/>
    </source>
</evidence>
<evidence type="ECO:0000256" key="4">
    <source>
        <dbReference type="ARBA" id="ARBA00006506"/>
    </source>
</evidence>
<keyword evidence="10 17" id="KW-0863">Zinc-finger</keyword>
<feature type="domain" description="Nudix hydrolase" evidence="20">
    <location>
        <begin position="597"/>
        <end position="732"/>
    </location>
</feature>
<organism evidence="22 24">
    <name type="scientific">Didymodactylos carnosus</name>
    <dbReference type="NCBI Taxonomy" id="1234261"/>
    <lineage>
        <taxon>Eukaryota</taxon>
        <taxon>Metazoa</taxon>
        <taxon>Spiralia</taxon>
        <taxon>Gnathifera</taxon>
        <taxon>Rotifera</taxon>
        <taxon>Eurotatoria</taxon>
        <taxon>Bdelloidea</taxon>
        <taxon>Philodinida</taxon>
        <taxon>Philodinidae</taxon>
        <taxon>Didymodactylos</taxon>
    </lineage>
</organism>
<proteinExistence type="inferred from homology"/>
<evidence type="ECO:0000256" key="16">
    <source>
        <dbReference type="ARBA" id="ARBA00023211"/>
    </source>
</evidence>
<evidence type="ECO:0000256" key="18">
    <source>
        <dbReference type="SAM" id="MobiDB-lite"/>
    </source>
</evidence>
<keyword evidence="8" id="KW-0479">Metal-binding</keyword>
<evidence type="ECO:0000256" key="13">
    <source>
        <dbReference type="ARBA" id="ARBA00022833"/>
    </source>
</evidence>
<dbReference type="GO" id="GO:0005737">
    <property type="term" value="C:cytoplasm"/>
    <property type="evidence" value="ECO:0007669"/>
    <property type="project" value="InterPro"/>
</dbReference>
<dbReference type="InterPro" id="IPR007242">
    <property type="entry name" value="Atg12"/>
</dbReference>
<dbReference type="Gene3D" id="3.10.20.90">
    <property type="entry name" value="Phosphatidylinositol 3-kinase Catalytic Subunit, Chain A, domain 1"/>
    <property type="match status" value="1"/>
</dbReference>
<evidence type="ECO:0000256" key="7">
    <source>
        <dbReference type="ARBA" id="ARBA00022679"/>
    </source>
</evidence>
<dbReference type="GO" id="GO:0015938">
    <property type="term" value="P:coenzyme A catabolic process"/>
    <property type="evidence" value="ECO:0007669"/>
    <property type="project" value="TreeGrafter"/>
</dbReference>
<dbReference type="InterPro" id="IPR045121">
    <property type="entry name" value="CoAse"/>
</dbReference>
<keyword evidence="13" id="KW-0862">Zinc</keyword>
<dbReference type="GO" id="GO:0010945">
    <property type="term" value="F:coenzyme A diphosphatase activity"/>
    <property type="evidence" value="ECO:0007669"/>
    <property type="project" value="InterPro"/>
</dbReference>
<evidence type="ECO:0000256" key="11">
    <source>
        <dbReference type="ARBA" id="ARBA00022786"/>
    </source>
</evidence>
<dbReference type="Pfam" id="PF00293">
    <property type="entry name" value="NUDIX"/>
    <property type="match status" value="1"/>
</dbReference>
<evidence type="ECO:0000256" key="3">
    <source>
        <dbReference type="ARBA" id="ARBA00004906"/>
    </source>
</evidence>
<evidence type="ECO:0000313" key="23">
    <source>
        <dbReference type="EMBL" id="CAF3746187.1"/>
    </source>
</evidence>
<dbReference type="GO" id="GO:0000287">
    <property type="term" value="F:magnesium ion binding"/>
    <property type="evidence" value="ECO:0007669"/>
    <property type="project" value="InterPro"/>
</dbReference>
<dbReference type="PROSITE" id="PS51462">
    <property type="entry name" value="NUDIX"/>
    <property type="match status" value="1"/>
</dbReference>
<keyword evidence="7" id="KW-0808">Transferase</keyword>
<dbReference type="GO" id="GO:0030145">
    <property type="term" value="F:manganese ion binding"/>
    <property type="evidence" value="ECO:0007669"/>
    <property type="project" value="InterPro"/>
</dbReference>
<dbReference type="SUPFAM" id="SSF54236">
    <property type="entry name" value="Ubiquitin-like"/>
    <property type="match status" value="1"/>
</dbReference>
<keyword evidence="16" id="KW-0464">Manganese</keyword>
<dbReference type="InterPro" id="IPR001876">
    <property type="entry name" value="Znf_RanBP2"/>
</dbReference>
<dbReference type="InterPro" id="IPR015797">
    <property type="entry name" value="NUDIX_hydrolase-like_dom_sf"/>
</dbReference>
<dbReference type="CDD" id="cd03426">
    <property type="entry name" value="NUDIX_CoAse_Nudt7"/>
    <property type="match status" value="1"/>
</dbReference>
<comment type="cofactor">
    <cofactor evidence="2">
        <name>Mg(2+)</name>
        <dbReference type="ChEBI" id="CHEBI:18420"/>
    </cofactor>
</comment>
<evidence type="ECO:0000256" key="12">
    <source>
        <dbReference type="ARBA" id="ARBA00022801"/>
    </source>
</evidence>
<feature type="domain" description="RING-type" evidence="21">
    <location>
        <begin position="187"/>
        <end position="393"/>
    </location>
</feature>
<dbReference type="InterPro" id="IPR001841">
    <property type="entry name" value="Znf_RING"/>
</dbReference>
<dbReference type="CDD" id="cd01612">
    <property type="entry name" value="Ubl_ATG12"/>
    <property type="match status" value="1"/>
</dbReference>
<evidence type="ECO:0000256" key="9">
    <source>
        <dbReference type="ARBA" id="ARBA00022737"/>
    </source>
</evidence>
<evidence type="ECO:0000259" key="19">
    <source>
        <dbReference type="PROSITE" id="PS50089"/>
    </source>
</evidence>
<dbReference type="PANTHER" id="PTHR12992:SF24">
    <property type="entry name" value="PEROXISOMAL COENZYME A DIPHOSPHATASE NUDT7"/>
    <property type="match status" value="1"/>
</dbReference>
<evidence type="ECO:0000256" key="14">
    <source>
        <dbReference type="ARBA" id="ARBA00022842"/>
    </source>
</evidence>
<keyword evidence="12" id="KW-0378">Hydrolase</keyword>
<evidence type="ECO:0000256" key="2">
    <source>
        <dbReference type="ARBA" id="ARBA00001946"/>
    </source>
</evidence>
<comment type="similarity">
    <text evidence="4">Belongs to the Nudix hydrolase family. PCD1 subfamily.</text>
</comment>
<dbReference type="InterPro" id="IPR029071">
    <property type="entry name" value="Ubiquitin-like_domsf"/>
</dbReference>
<dbReference type="Pfam" id="PF04110">
    <property type="entry name" value="APG12"/>
    <property type="match status" value="1"/>
</dbReference>
<evidence type="ECO:0000259" key="21">
    <source>
        <dbReference type="PROSITE" id="PS51873"/>
    </source>
</evidence>
<dbReference type="InterPro" id="IPR044066">
    <property type="entry name" value="TRIAD_supradom"/>
</dbReference>
<protein>
    <recommendedName>
        <fullName evidence="25">Nudix hydrolase domain-containing protein</fullName>
    </recommendedName>
</protein>
<name>A0A814EX01_9BILA</name>
<gene>
    <name evidence="22" type="ORF">GPM918_LOCUS12351</name>
    <name evidence="23" type="ORF">SRO942_LOCUS12352</name>
</gene>
<keyword evidence="24" id="KW-1185">Reference proteome</keyword>
<dbReference type="PROSITE" id="PS51873">
    <property type="entry name" value="TRIAD"/>
    <property type="match status" value="1"/>
</dbReference>
<evidence type="ECO:0000256" key="15">
    <source>
        <dbReference type="ARBA" id="ARBA00023006"/>
    </source>
</evidence>
<dbReference type="GO" id="GO:0008270">
    <property type="term" value="F:zinc ion binding"/>
    <property type="evidence" value="ECO:0007669"/>
    <property type="project" value="UniProtKB-KW"/>
</dbReference>
<keyword evidence="14" id="KW-0460">Magnesium</keyword>
<reference evidence="22" key="1">
    <citation type="submission" date="2021-02" db="EMBL/GenBank/DDBJ databases">
        <authorList>
            <person name="Nowell W R."/>
        </authorList>
    </citation>
    <scope>NUCLEOTIDE SEQUENCE</scope>
</reference>
<dbReference type="InterPro" id="IPR000059">
    <property type="entry name" value="NUDIX_hydrolase_NudL_CS"/>
</dbReference>